<dbReference type="GO" id="GO:0005634">
    <property type="term" value="C:nucleus"/>
    <property type="evidence" value="ECO:0007669"/>
    <property type="project" value="UniProtKB-SubCell"/>
</dbReference>
<reference evidence="7" key="2">
    <citation type="submission" date="2021-03" db="EMBL/GenBank/DDBJ databases">
        <authorList>
            <person name="Guerrero-Cozar I."/>
            <person name="Gomez-Garrido J."/>
            <person name="Berbel C."/>
            <person name="Martinez-Blanch J.F."/>
            <person name="Alioto T."/>
            <person name="Claros M.G."/>
            <person name="Gagnaire P.A."/>
            <person name="Manchado M."/>
        </authorList>
    </citation>
    <scope>NUCLEOTIDE SEQUENCE</scope>
    <source>
        <strain evidence="7">Sse05_10M</strain>
        <tissue evidence="7">Blood</tissue>
    </source>
</reference>
<protein>
    <recommendedName>
        <fullName evidence="9">Proline-rich nuclear receptor coactivator 1</fullName>
    </recommendedName>
</protein>
<feature type="compositionally biased region" description="Pro residues" evidence="6">
    <location>
        <begin position="245"/>
        <end position="255"/>
    </location>
</feature>
<sequence>MLDGSLTPGDETNIGNSENNNNLMVKLLCGGDAFLTGNKARQTMLLKKGGKKLRTTTAATTQQLNHQHQKHARNTPIIRLFDHNNNTTGLTSNKAASQSGTEPAAVTQTVLSLHPLKQGARKDVLKSKGGRLDRGPGQTGGHTSHNLPRHDHHASQNVNNRGHKPKTASQTPGAPRATKRHDHQHHHSSPNKTCSPHQPPSQEQKRPLHASNNVKTASTPPPAETATEYLKDGEKVYAGAKFSEPPSPSVLPKPPSHWVGENRPHHGHQSREQMAVQLKSLLKVQDAP</sequence>
<dbReference type="Proteomes" id="UP000693946">
    <property type="component" value="Linkage Group LG17"/>
</dbReference>
<dbReference type="InterPro" id="IPR026780">
    <property type="entry name" value="PNRC1/2"/>
</dbReference>
<dbReference type="EMBL" id="JAGKHQ010000009">
    <property type="protein sequence ID" value="KAG7509557.1"/>
    <property type="molecule type" value="Genomic_DNA"/>
</dbReference>
<keyword evidence="3" id="KW-0010">Activator</keyword>
<feature type="compositionally biased region" description="Basic residues" evidence="6">
    <location>
        <begin position="177"/>
        <end position="189"/>
    </location>
</feature>
<name>A0AAV6RWG6_SOLSE</name>
<dbReference type="PANTHER" id="PTHR15405">
    <property type="entry name" value="PROLINE-RICH NUCLEAR RECEPTOR COACTIVATOR"/>
    <property type="match status" value="1"/>
</dbReference>
<feature type="compositionally biased region" description="Polar residues" evidence="6">
    <location>
        <begin position="190"/>
        <end position="202"/>
    </location>
</feature>
<dbReference type="AlphaFoldDB" id="A0AAV6RWG6"/>
<dbReference type="EMBL" id="JAGKHQ010000009">
    <property type="protein sequence ID" value="KAG7509556.1"/>
    <property type="molecule type" value="Genomic_DNA"/>
</dbReference>
<evidence type="ECO:0000313" key="7">
    <source>
        <dbReference type="EMBL" id="KAG7509556.1"/>
    </source>
</evidence>
<evidence type="ECO:0000256" key="6">
    <source>
        <dbReference type="SAM" id="MobiDB-lite"/>
    </source>
</evidence>
<reference evidence="7 8" key="1">
    <citation type="journal article" date="2021" name="Sci. Rep.">
        <title>Chromosome anchoring in Senegalese sole (Solea senegalensis) reveals sex-associated markers and genome rearrangements in flatfish.</title>
        <authorList>
            <person name="Guerrero-Cozar I."/>
            <person name="Gomez-Garrido J."/>
            <person name="Berbel C."/>
            <person name="Martinez-Blanch J.F."/>
            <person name="Alioto T."/>
            <person name="Claros M.G."/>
            <person name="Gagnaire P.A."/>
            <person name="Manchado M."/>
        </authorList>
    </citation>
    <scope>NUCLEOTIDE SEQUENCE [LARGE SCALE GENOMIC DNA]</scope>
    <source>
        <strain evidence="7">Sse05_10M</strain>
    </source>
</reference>
<evidence type="ECO:0000256" key="5">
    <source>
        <dbReference type="ARBA" id="ARBA00023242"/>
    </source>
</evidence>
<keyword evidence="8" id="KW-1185">Reference proteome</keyword>
<comment type="subcellular location">
    <subcellularLocation>
        <location evidence="1">Nucleus</location>
    </subcellularLocation>
</comment>
<evidence type="ECO:0000256" key="4">
    <source>
        <dbReference type="ARBA" id="ARBA00023163"/>
    </source>
</evidence>
<dbReference type="GO" id="GO:0016071">
    <property type="term" value="P:mRNA metabolic process"/>
    <property type="evidence" value="ECO:0007669"/>
    <property type="project" value="UniProtKB-ARBA"/>
</dbReference>
<proteinExistence type="predicted"/>
<gene>
    <name evidence="7" type="ORF">JOB18_047713</name>
</gene>
<keyword evidence="2" id="KW-0805">Transcription regulation</keyword>
<evidence type="ECO:0000256" key="3">
    <source>
        <dbReference type="ARBA" id="ARBA00023159"/>
    </source>
</evidence>
<evidence type="ECO:0000256" key="2">
    <source>
        <dbReference type="ARBA" id="ARBA00023015"/>
    </source>
</evidence>
<evidence type="ECO:0000313" key="8">
    <source>
        <dbReference type="Proteomes" id="UP000693946"/>
    </source>
</evidence>
<keyword evidence="5" id="KW-0539">Nucleus</keyword>
<accession>A0AAV6RWG6</accession>
<feature type="region of interest" description="Disordered" evidence="6">
    <location>
        <begin position="84"/>
        <end position="288"/>
    </location>
</feature>
<evidence type="ECO:0000256" key="1">
    <source>
        <dbReference type="ARBA" id="ARBA00004123"/>
    </source>
</evidence>
<feature type="compositionally biased region" description="Polar residues" evidence="6">
    <location>
        <begin position="84"/>
        <end position="111"/>
    </location>
</feature>
<organism evidence="7 8">
    <name type="scientific">Solea senegalensis</name>
    <name type="common">Senegalese sole</name>
    <dbReference type="NCBI Taxonomy" id="28829"/>
    <lineage>
        <taxon>Eukaryota</taxon>
        <taxon>Metazoa</taxon>
        <taxon>Chordata</taxon>
        <taxon>Craniata</taxon>
        <taxon>Vertebrata</taxon>
        <taxon>Euteleostomi</taxon>
        <taxon>Actinopterygii</taxon>
        <taxon>Neopterygii</taxon>
        <taxon>Teleostei</taxon>
        <taxon>Neoteleostei</taxon>
        <taxon>Acanthomorphata</taxon>
        <taxon>Carangaria</taxon>
        <taxon>Pleuronectiformes</taxon>
        <taxon>Pleuronectoidei</taxon>
        <taxon>Soleidae</taxon>
        <taxon>Solea</taxon>
    </lineage>
</organism>
<dbReference type="InterPro" id="IPR028322">
    <property type="entry name" value="PNRC-like_rgn"/>
</dbReference>
<evidence type="ECO:0008006" key="9">
    <source>
        <dbReference type="Google" id="ProtNLM"/>
    </source>
</evidence>
<dbReference type="Pfam" id="PF15365">
    <property type="entry name" value="PNRC"/>
    <property type="match status" value="1"/>
</dbReference>
<comment type="caution">
    <text evidence="7">The sequence shown here is derived from an EMBL/GenBank/DDBJ whole genome shotgun (WGS) entry which is preliminary data.</text>
</comment>
<feature type="compositionally biased region" description="Basic and acidic residues" evidence="6">
    <location>
        <begin position="120"/>
        <end position="134"/>
    </location>
</feature>
<keyword evidence="4" id="KW-0804">Transcription</keyword>